<evidence type="ECO:0000313" key="3">
    <source>
        <dbReference type="Proteomes" id="UP000032180"/>
    </source>
</evidence>
<keyword evidence="1" id="KW-1133">Transmembrane helix</keyword>
<dbReference type="Pfam" id="PF20100">
    <property type="entry name" value="DUF6490"/>
    <property type="match status" value="1"/>
</dbReference>
<dbReference type="InterPro" id="IPR045501">
    <property type="entry name" value="DUF6490"/>
</dbReference>
<reference evidence="3" key="2">
    <citation type="submission" date="2013-12" db="EMBL/GenBank/DDBJ databases">
        <authorList>
            <person name="Yu Y."/>
            <person name="Lee S."/>
            <person name="de Baynast K."/>
            <person name="Wissotski M."/>
            <person name="Liu L."/>
            <person name="Talag J."/>
            <person name="Goicoechea J."/>
            <person name="Angelova A."/>
            <person name="Jetty R."/>
            <person name="Kudrna D."/>
            <person name="Golser W."/>
            <person name="Rivera L."/>
            <person name="Zhang J."/>
            <person name="Wing R."/>
        </authorList>
    </citation>
    <scope>NUCLEOTIDE SEQUENCE</scope>
</reference>
<keyword evidence="1" id="KW-0812">Transmembrane</keyword>
<dbReference type="PANTHER" id="PTHR46610:SF20">
    <property type="entry name" value="OS05G0181300 PROTEIN"/>
    <property type="match status" value="1"/>
</dbReference>
<feature type="transmembrane region" description="Helical" evidence="1">
    <location>
        <begin position="24"/>
        <end position="42"/>
    </location>
</feature>
<keyword evidence="3" id="KW-1185">Reference proteome</keyword>
<protein>
    <submittedName>
        <fullName evidence="2">Uncharacterized protein</fullName>
    </submittedName>
</protein>
<dbReference type="EnsemblPlants" id="LPERR05G04810.1">
    <property type="protein sequence ID" value="LPERR05G04810.1"/>
    <property type="gene ID" value="LPERR05G04810"/>
</dbReference>
<dbReference type="Proteomes" id="UP000032180">
    <property type="component" value="Chromosome 5"/>
</dbReference>
<keyword evidence="1" id="KW-0472">Membrane</keyword>
<proteinExistence type="predicted"/>
<evidence type="ECO:0000313" key="2">
    <source>
        <dbReference type="EnsemblPlants" id="LPERR05G04810.1"/>
    </source>
</evidence>
<reference evidence="2" key="3">
    <citation type="submission" date="2015-04" db="UniProtKB">
        <authorList>
            <consortium name="EnsemblPlants"/>
        </authorList>
    </citation>
    <scope>IDENTIFICATION</scope>
</reference>
<accession>A0A0D9WDH1</accession>
<reference evidence="2 3" key="1">
    <citation type="submission" date="2012-08" db="EMBL/GenBank/DDBJ databases">
        <title>Oryza genome evolution.</title>
        <authorList>
            <person name="Wing R.A."/>
        </authorList>
    </citation>
    <scope>NUCLEOTIDE SEQUENCE</scope>
</reference>
<organism evidence="2 3">
    <name type="scientific">Leersia perrieri</name>
    <dbReference type="NCBI Taxonomy" id="77586"/>
    <lineage>
        <taxon>Eukaryota</taxon>
        <taxon>Viridiplantae</taxon>
        <taxon>Streptophyta</taxon>
        <taxon>Embryophyta</taxon>
        <taxon>Tracheophyta</taxon>
        <taxon>Spermatophyta</taxon>
        <taxon>Magnoliopsida</taxon>
        <taxon>Liliopsida</taxon>
        <taxon>Poales</taxon>
        <taxon>Poaceae</taxon>
        <taxon>BOP clade</taxon>
        <taxon>Oryzoideae</taxon>
        <taxon>Oryzeae</taxon>
        <taxon>Oryzinae</taxon>
        <taxon>Leersia</taxon>
    </lineage>
</organism>
<dbReference type="AlphaFoldDB" id="A0A0D9WDH1"/>
<feature type="transmembrane region" description="Helical" evidence="1">
    <location>
        <begin position="98"/>
        <end position="118"/>
    </location>
</feature>
<dbReference type="HOGENOM" id="CLU_120305_2_1_1"/>
<name>A0A0D9WDH1_9ORYZ</name>
<dbReference type="Gramene" id="LPERR05G04810.1">
    <property type="protein sequence ID" value="LPERR05G04810.1"/>
    <property type="gene ID" value="LPERR05G04810"/>
</dbReference>
<dbReference type="PANTHER" id="PTHR46610">
    <property type="entry name" value="OS05G0181300 PROTEIN"/>
    <property type="match status" value="1"/>
</dbReference>
<evidence type="ECO:0000256" key="1">
    <source>
        <dbReference type="SAM" id="Phobius"/>
    </source>
</evidence>
<feature type="transmembrane region" description="Helical" evidence="1">
    <location>
        <begin position="71"/>
        <end position="92"/>
    </location>
</feature>
<sequence length="149" mass="16464">MLAATAVTAQAAYRARGAPWDLAFVLFSYTALALLFLCLSLYERLPQPPPPEQGEEDDTTARRRRRRLKMAVWALSTALSVAFAWRVAAVMPSPALKAVIWGMTSTVSVAGFFVLFVYRPADVSSYTELDTCNCNKDEGRSSPKLEQIV</sequence>